<dbReference type="AlphaFoldDB" id="A0A8C6F5L8"/>
<reference evidence="1" key="2">
    <citation type="submission" date="2025-09" db="UniProtKB">
        <authorList>
            <consortium name="Ensembl"/>
        </authorList>
    </citation>
    <scope>IDENTIFICATION</scope>
</reference>
<dbReference type="PANTHER" id="PTHR37880">
    <property type="entry name" value="COILED-COIL DOMAIN-CONTAINING PROTEIN 54"/>
    <property type="match status" value="1"/>
</dbReference>
<reference evidence="1" key="1">
    <citation type="submission" date="2025-08" db="UniProtKB">
        <authorList>
            <consortium name="Ensembl"/>
        </authorList>
    </citation>
    <scope>IDENTIFICATION</scope>
</reference>
<dbReference type="PANTHER" id="PTHR37880:SF1">
    <property type="entry name" value="COILED-COIL DOMAIN-CONTAINING PROTEIN 54"/>
    <property type="match status" value="1"/>
</dbReference>
<evidence type="ECO:0000313" key="1">
    <source>
        <dbReference type="Ensembl" id="ENSMMNP00015011984.1"/>
    </source>
</evidence>
<dbReference type="Ensembl" id="ENSMMNT00015013114.1">
    <property type="protein sequence ID" value="ENSMMNP00015011984.1"/>
    <property type="gene ID" value="ENSMMNG00015008852.1"/>
</dbReference>
<gene>
    <name evidence="1" type="primary">CCDC54</name>
</gene>
<keyword evidence="2" id="KW-1185">Reference proteome</keyword>
<protein>
    <submittedName>
        <fullName evidence="1">Coiled-coil domain containing 54</fullName>
    </submittedName>
</protein>
<dbReference type="GeneTree" id="ENSGT00390000008948"/>
<sequence>MYKLHTKRVNAGASLMWNSTFSKIRQCLKNAYQNREIIWHPNSTRYPTMISYDCDQDDINADEEMNVIVMLRDIKTAQIEILRQLADIVGPVPKIQERTDFYQKQMEVLETRMNVSEDKQCTITKDIFSLKENIDALKKKVTELENQNSCSNVHCLEVLDREKDREIIELLHKLIQPETLKNTLKVPSYPKPTDHLEEKTISPQIKALKKTTSNICIYPDFNTWIKLTFVRGGKWRFFLSATKLEKFIQWLLCRPAIPPEEPLVITQRYCPLTGPIVSLTTICLSVFNYIYCLFGSCSRGVLLPVVEEVTRLQSNFLLCLVQNKCNLAIPSIHTSLWLL</sequence>
<name>A0A8C6F5L8_MONMO</name>
<evidence type="ECO:0000313" key="2">
    <source>
        <dbReference type="Proteomes" id="UP000694561"/>
    </source>
</evidence>
<dbReference type="Proteomes" id="UP000694561">
    <property type="component" value="Unplaced"/>
</dbReference>
<organism evidence="1 2">
    <name type="scientific">Monodon monoceros</name>
    <name type="common">Narwhal</name>
    <name type="synonym">Ceratodon monodon</name>
    <dbReference type="NCBI Taxonomy" id="40151"/>
    <lineage>
        <taxon>Eukaryota</taxon>
        <taxon>Metazoa</taxon>
        <taxon>Chordata</taxon>
        <taxon>Craniata</taxon>
        <taxon>Vertebrata</taxon>
        <taxon>Euteleostomi</taxon>
        <taxon>Mammalia</taxon>
        <taxon>Eutheria</taxon>
        <taxon>Laurasiatheria</taxon>
        <taxon>Artiodactyla</taxon>
        <taxon>Whippomorpha</taxon>
        <taxon>Cetacea</taxon>
        <taxon>Odontoceti</taxon>
        <taxon>Monodontidae</taxon>
        <taxon>Monodon</taxon>
    </lineage>
</organism>
<dbReference type="InterPro" id="IPR037758">
    <property type="entry name" value="CCDC54"/>
</dbReference>
<accession>A0A8C6F5L8</accession>
<proteinExistence type="predicted"/>